<evidence type="ECO:0000313" key="1">
    <source>
        <dbReference type="EMBL" id="MTF39298.1"/>
    </source>
</evidence>
<dbReference type="InterPro" id="IPR041601">
    <property type="entry name" value="FRP"/>
</dbReference>
<dbReference type="RefSeq" id="WP_015220948.1">
    <property type="nucleotide sequence ID" value="NZ_WMIA01000011.1"/>
</dbReference>
<dbReference type="GO" id="GO:0042651">
    <property type="term" value="C:thylakoid membrane"/>
    <property type="evidence" value="ECO:0007669"/>
    <property type="project" value="InterPro"/>
</dbReference>
<dbReference type="InterPro" id="IPR053747">
    <property type="entry name" value="Fluoresc_Recovery_Reg"/>
</dbReference>
<gene>
    <name evidence="1" type="ORF">GGC33_10210</name>
</gene>
<proteinExistence type="predicted"/>
<dbReference type="Gene3D" id="6.10.140.1840">
    <property type="match status" value="1"/>
</dbReference>
<dbReference type="Pfam" id="PF18032">
    <property type="entry name" value="FRP"/>
    <property type="match status" value="1"/>
</dbReference>
<organism evidence="1 2">
    <name type="scientific">Cyanobacterium aponinum 0216</name>
    <dbReference type="NCBI Taxonomy" id="2676140"/>
    <lineage>
        <taxon>Bacteria</taxon>
        <taxon>Bacillati</taxon>
        <taxon>Cyanobacteriota</taxon>
        <taxon>Cyanophyceae</taxon>
        <taxon>Oscillatoriophycideae</taxon>
        <taxon>Chroococcales</taxon>
        <taxon>Geminocystaceae</taxon>
        <taxon>Cyanobacterium</taxon>
    </lineage>
</organism>
<evidence type="ECO:0000313" key="2">
    <source>
        <dbReference type="Proteomes" id="UP000437131"/>
    </source>
</evidence>
<dbReference type="AlphaFoldDB" id="A0A844GWL5"/>
<reference evidence="1 2" key="1">
    <citation type="submission" date="2019-11" db="EMBL/GenBank/DDBJ databases">
        <title>Isolation of a new High Light Tolerant Cyanobacteria.</title>
        <authorList>
            <person name="Dobson Z."/>
            <person name="Vaughn N."/>
            <person name="Vaughn M."/>
            <person name="Fromme P."/>
            <person name="Mazor Y."/>
        </authorList>
    </citation>
    <scope>NUCLEOTIDE SEQUENCE [LARGE SCALE GENOMIC DNA]</scope>
    <source>
        <strain evidence="1 2">0216</strain>
    </source>
</reference>
<evidence type="ECO:0008006" key="3">
    <source>
        <dbReference type="Google" id="ProtNLM"/>
    </source>
</evidence>
<dbReference type="Proteomes" id="UP000437131">
    <property type="component" value="Unassembled WGS sequence"/>
</dbReference>
<comment type="caution">
    <text evidence="1">The sequence shown here is derived from an EMBL/GenBank/DDBJ whole genome shotgun (WGS) entry which is preliminary data.</text>
</comment>
<name>A0A844GWL5_9CHRO</name>
<protein>
    <recommendedName>
        <fullName evidence="3">Fluorescence recovery protein</fullName>
    </recommendedName>
</protein>
<sequence length="110" mass="12675">MSTTINTTGWSHTEIEISQKVLKKAYQRETETLMAQVRNQIEDMSDMEQLWQIHDLLSAKRYDLDGKYDTREGMLVFTFAQLLKEGWISLEELTGLDSAKLGKISSLSKM</sequence>
<dbReference type="EMBL" id="WMIA01000011">
    <property type="protein sequence ID" value="MTF39298.1"/>
    <property type="molecule type" value="Genomic_DNA"/>
</dbReference>
<accession>A0A844GWL5</accession>